<dbReference type="CDD" id="cd20524">
    <property type="entry name" value="CYCLIN_CCNH_rpt1"/>
    <property type="match status" value="1"/>
</dbReference>
<name>A0A1E4T1J8_9ASCO</name>
<dbReference type="Proteomes" id="UP000094801">
    <property type="component" value="Unassembled WGS sequence"/>
</dbReference>
<feature type="non-terminal residue" evidence="4">
    <location>
        <position position="343"/>
    </location>
</feature>
<dbReference type="InterPro" id="IPR006671">
    <property type="entry name" value="Cyclin_N"/>
</dbReference>
<dbReference type="SUPFAM" id="SSF47954">
    <property type="entry name" value="Cyclin-like"/>
    <property type="match status" value="2"/>
</dbReference>
<protein>
    <recommendedName>
        <fullName evidence="3">Cyclin-like domain-containing protein</fullName>
    </recommendedName>
</protein>
<proteinExistence type="inferred from homology"/>
<dbReference type="InterPro" id="IPR031658">
    <property type="entry name" value="Cyclin_C_2"/>
</dbReference>
<dbReference type="Gene3D" id="1.10.472.10">
    <property type="entry name" value="Cyclin-like"/>
    <property type="match status" value="2"/>
</dbReference>
<dbReference type="AlphaFoldDB" id="A0A1E4T1J8"/>
<dbReference type="SMART" id="SM00385">
    <property type="entry name" value="CYCLIN"/>
    <property type="match status" value="1"/>
</dbReference>
<feature type="domain" description="Cyclin-like" evidence="3">
    <location>
        <begin position="108"/>
        <end position="190"/>
    </location>
</feature>
<feature type="non-terminal residue" evidence="4">
    <location>
        <position position="1"/>
    </location>
</feature>
<evidence type="ECO:0000259" key="3">
    <source>
        <dbReference type="SMART" id="SM00385"/>
    </source>
</evidence>
<evidence type="ECO:0000313" key="5">
    <source>
        <dbReference type="Proteomes" id="UP000094801"/>
    </source>
</evidence>
<dbReference type="PANTHER" id="PTHR10026">
    <property type="entry name" value="CYCLIN"/>
    <property type="match status" value="1"/>
</dbReference>
<dbReference type="GO" id="GO:0016538">
    <property type="term" value="F:cyclin-dependent protein serine/threonine kinase regulator activity"/>
    <property type="evidence" value="ECO:0007669"/>
    <property type="project" value="InterPro"/>
</dbReference>
<dbReference type="OrthoDB" id="340962at2759"/>
<evidence type="ECO:0000313" key="4">
    <source>
        <dbReference type="EMBL" id="ODV85620.1"/>
    </source>
</evidence>
<dbReference type="STRING" id="983967.A0A1E4T1J8"/>
<dbReference type="InterPro" id="IPR036915">
    <property type="entry name" value="Cyclin-like_sf"/>
</dbReference>
<dbReference type="CDD" id="cd20525">
    <property type="entry name" value="CYCLIN_CCNH_rpt2"/>
    <property type="match status" value="1"/>
</dbReference>
<keyword evidence="5" id="KW-1185">Reference proteome</keyword>
<dbReference type="Pfam" id="PF16899">
    <property type="entry name" value="Cyclin_C_2"/>
    <property type="match status" value="1"/>
</dbReference>
<dbReference type="InterPro" id="IPR043198">
    <property type="entry name" value="Cyclin/Ssn8"/>
</dbReference>
<dbReference type="EMBL" id="KV453852">
    <property type="protein sequence ID" value="ODV85620.1"/>
    <property type="molecule type" value="Genomic_DNA"/>
</dbReference>
<dbReference type="InterPro" id="IPR013763">
    <property type="entry name" value="Cyclin-like_dom"/>
</dbReference>
<organism evidence="4 5">
    <name type="scientific">[Candida] arabinofermentans NRRL YB-2248</name>
    <dbReference type="NCBI Taxonomy" id="983967"/>
    <lineage>
        <taxon>Eukaryota</taxon>
        <taxon>Fungi</taxon>
        <taxon>Dikarya</taxon>
        <taxon>Ascomycota</taxon>
        <taxon>Saccharomycotina</taxon>
        <taxon>Pichiomycetes</taxon>
        <taxon>Pichiales</taxon>
        <taxon>Pichiaceae</taxon>
        <taxon>Ogataea</taxon>
        <taxon>Ogataea/Candida clade</taxon>
    </lineage>
</organism>
<sequence>PQLTKENKKEFISNDDLYRRSTQYRFWSFTSTKLDDSRIISNKKGIKATKERLKKLLLESNDTETPPPEISFIRQHLSSNNDSDLNQLDDFPYVNKIEELQIVTYYARKCKDLANFFKLPSQARSTAIIYLYKFYIIHSVMEYHPQHIMLTCLYLSTKVENNFIKISDFVKPIPKATELNVLKNEYLIMETLKFSLTCHHPYNSLYGFFLDIQQLLPKLDFGRLGKNYDLARDLIQESLFVDVEFLYTPPQIALACLWLSDEVLVERYLMKKFKVKRKNNDEEKIKSMTPEEHYNKIMNLIKDCAKLIKNGGFNPSVEESKVISQKIQFCLEPLRFGKKLMKE</sequence>
<accession>A0A1E4T1J8</accession>
<evidence type="ECO:0000256" key="1">
    <source>
        <dbReference type="ARBA" id="ARBA00023127"/>
    </source>
</evidence>
<dbReference type="GO" id="GO:0006357">
    <property type="term" value="P:regulation of transcription by RNA polymerase II"/>
    <property type="evidence" value="ECO:0007669"/>
    <property type="project" value="InterPro"/>
</dbReference>
<keyword evidence="1 2" id="KW-0195">Cyclin</keyword>
<comment type="similarity">
    <text evidence="2">Belongs to the cyclin family.</text>
</comment>
<dbReference type="Pfam" id="PF00134">
    <property type="entry name" value="Cyclin_N"/>
    <property type="match status" value="1"/>
</dbReference>
<evidence type="ECO:0000256" key="2">
    <source>
        <dbReference type="RuleBase" id="RU000383"/>
    </source>
</evidence>
<gene>
    <name evidence="4" type="ORF">CANARDRAFT_182603</name>
</gene>
<reference evidence="5" key="1">
    <citation type="submission" date="2016-04" db="EMBL/GenBank/DDBJ databases">
        <title>Comparative genomics of biotechnologically important yeasts.</title>
        <authorList>
            <consortium name="DOE Joint Genome Institute"/>
            <person name="Riley R."/>
            <person name="Haridas S."/>
            <person name="Wolfe K.H."/>
            <person name="Lopes M.R."/>
            <person name="Hittinger C.T."/>
            <person name="Goker M."/>
            <person name="Salamov A."/>
            <person name="Wisecaver J."/>
            <person name="Long T.M."/>
            <person name="Aerts A.L."/>
            <person name="Barry K."/>
            <person name="Choi C."/>
            <person name="Clum A."/>
            <person name="Coughlan A.Y."/>
            <person name="Deshpande S."/>
            <person name="Douglass A.P."/>
            <person name="Hanson S.J."/>
            <person name="Klenk H.-P."/>
            <person name="Labutti K."/>
            <person name="Lapidus A."/>
            <person name="Lindquist E."/>
            <person name="Lipzen A."/>
            <person name="Meier-Kolthoff J.P."/>
            <person name="Ohm R.A."/>
            <person name="Otillar R.P."/>
            <person name="Pangilinan J."/>
            <person name="Peng Y."/>
            <person name="Rokas A."/>
            <person name="Rosa C.A."/>
            <person name="Scheuner C."/>
            <person name="Sibirny A.A."/>
            <person name="Slot J.C."/>
            <person name="Stielow J.B."/>
            <person name="Sun H."/>
            <person name="Kurtzman C.P."/>
            <person name="Blackwell M."/>
            <person name="Grigoriev I.V."/>
            <person name="Jeffries T.W."/>
        </authorList>
    </citation>
    <scope>NUCLEOTIDE SEQUENCE [LARGE SCALE GENOMIC DNA]</scope>
    <source>
        <strain evidence="5">NRRL YB-2248</strain>
    </source>
</reference>